<evidence type="ECO:0000313" key="1">
    <source>
        <dbReference type="EMBL" id="QQP52839.1"/>
    </source>
</evidence>
<gene>
    <name evidence="1" type="ORF">FKW44_005110</name>
</gene>
<dbReference type="EMBL" id="CP045892">
    <property type="protein sequence ID" value="QQP52839.1"/>
    <property type="molecule type" value="Genomic_DNA"/>
</dbReference>
<accession>A0A7T8KBH6</accession>
<reference evidence="2" key="1">
    <citation type="submission" date="2021-01" db="EMBL/GenBank/DDBJ databases">
        <title>Caligus Genome Assembly.</title>
        <authorList>
            <person name="Gallardo-Escarate C."/>
        </authorList>
    </citation>
    <scope>NUCLEOTIDE SEQUENCE [LARGE SCALE GENOMIC DNA]</scope>
</reference>
<dbReference type="Proteomes" id="UP000595437">
    <property type="component" value="Chromosome 3"/>
</dbReference>
<evidence type="ECO:0000313" key="2">
    <source>
        <dbReference type="Proteomes" id="UP000595437"/>
    </source>
</evidence>
<proteinExistence type="predicted"/>
<protein>
    <submittedName>
        <fullName evidence="1">Uncharacterized protein</fullName>
    </submittedName>
</protein>
<sequence length="75" mass="8363">MAFEGFLTRIFTIGEGLKPQHPIVTAGGTRGPKGHKMVFEGFLTRIFTIGERFETPTPHCYGWRDPRTQGAQNGI</sequence>
<organism evidence="1 2">
    <name type="scientific">Caligus rogercresseyi</name>
    <name type="common">Sea louse</name>
    <dbReference type="NCBI Taxonomy" id="217165"/>
    <lineage>
        <taxon>Eukaryota</taxon>
        <taxon>Metazoa</taxon>
        <taxon>Ecdysozoa</taxon>
        <taxon>Arthropoda</taxon>
        <taxon>Crustacea</taxon>
        <taxon>Multicrustacea</taxon>
        <taxon>Hexanauplia</taxon>
        <taxon>Copepoda</taxon>
        <taxon>Siphonostomatoida</taxon>
        <taxon>Caligidae</taxon>
        <taxon>Caligus</taxon>
    </lineage>
</organism>
<dbReference type="AlphaFoldDB" id="A0A7T8KBH6"/>
<keyword evidence="2" id="KW-1185">Reference proteome</keyword>
<name>A0A7T8KBH6_CALRO</name>